<dbReference type="PROSITE" id="PS51257">
    <property type="entry name" value="PROKAR_LIPOPROTEIN"/>
    <property type="match status" value="1"/>
</dbReference>
<evidence type="ECO:0000256" key="2">
    <source>
        <dbReference type="ARBA" id="ARBA00022729"/>
    </source>
</evidence>
<comment type="caution">
    <text evidence="8">The sequence shown here is derived from an EMBL/GenBank/DDBJ whole genome shotgun (WGS) entry which is preliminary data.</text>
</comment>
<keyword evidence="9" id="KW-1185">Reference proteome</keyword>
<evidence type="ECO:0000256" key="5">
    <source>
        <dbReference type="ARBA" id="ARBA00023288"/>
    </source>
</evidence>
<evidence type="ECO:0000256" key="3">
    <source>
        <dbReference type="ARBA" id="ARBA00023136"/>
    </source>
</evidence>
<dbReference type="PANTHER" id="PTHR43649:SF33">
    <property type="entry name" value="POLYGALACTURONAN_RHAMNOGALACTURONAN-BINDING PROTEIN YTCQ"/>
    <property type="match status" value="1"/>
</dbReference>
<keyword evidence="5" id="KW-0449">Lipoprotein</keyword>
<gene>
    <name evidence="8" type="ORF">DLM86_14505</name>
</gene>
<evidence type="ECO:0000313" key="8">
    <source>
        <dbReference type="EMBL" id="PYI53771.1"/>
    </source>
</evidence>
<keyword evidence="1" id="KW-1003">Cell membrane</keyword>
<dbReference type="CDD" id="cd13580">
    <property type="entry name" value="PBP2_AlgQ_like_1"/>
    <property type="match status" value="1"/>
</dbReference>
<reference evidence="8 9" key="1">
    <citation type="submission" date="2018-05" db="EMBL/GenBank/DDBJ databases">
        <title>Paenibacillus flagellatus sp. nov., isolated from selenium mineral soil.</title>
        <authorList>
            <person name="Dai X."/>
        </authorList>
    </citation>
    <scope>NUCLEOTIDE SEQUENCE [LARGE SCALE GENOMIC DNA]</scope>
    <source>
        <strain evidence="8 9">DXL2</strain>
    </source>
</reference>
<dbReference type="OrthoDB" id="9787283at2"/>
<keyword evidence="3" id="KW-0472">Membrane</keyword>
<evidence type="ECO:0000256" key="7">
    <source>
        <dbReference type="SAM" id="SignalP"/>
    </source>
</evidence>
<evidence type="ECO:0008006" key="10">
    <source>
        <dbReference type="Google" id="ProtNLM"/>
    </source>
</evidence>
<dbReference type="SUPFAM" id="SSF53850">
    <property type="entry name" value="Periplasmic binding protein-like II"/>
    <property type="match status" value="1"/>
</dbReference>
<proteinExistence type="predicted"/>
<dbReference type="PANTHER" id="PTHR43649">
    <property type="entry name" value="ARABINOSE-BINDING PROTEIN-RELATED"/>
    <property type="match status" value="1"/>
</dbReference>
<dbReference type="Gene3D" id="3.40.190.10">
    <property type="entry name" value="Periplasmic binding protein-like II"/>
    <property type="match status" value="3"/>
</dbReference>
<keyword evidence="2 7" id="KW-0732">Signal</keyword>
<dbReference type="InterPro" id="IPR006059">
    <property type="entry name" value="SBP"/>
</dbReference>
<organism evidence="8 9">
    <name type="scientific">Paenibacillus flagellatus</name>
    <dbReference type="NCBI Taxonomy" id="2211139"/>
    <lineage>
        <taxon>Bacteria</taxon>
        <taxon>Bacillati</taxon>
        <taxon>Bacillota</taxon>
        <taxon>Bacilli</taxon>
        <taxon>Bacillales</taxon>
        <taxon>Paenibacillaceae</taxon>
        <taxon>Paenibacillus</taxon>
    </lineage>
</organism>
<dbReference type="EMBL" id="QJVJ01000006">
    <property type="protein sequence ID" value="PYI53771.1"/>
    <property type="molecule type" value="Genomic_DNA"/>
</dbReference>
<evidence type="ECO:0000256" key="1">
    <source>
        <dbReference type="ARBA" id="ARBA00022475"/>
    </source>
</evidence>
<evidence type="ECO:0000256" key="4">
    <source>
        <dbReference type="ARBA" id="ARBA00023139"/>
    </source>
</evidence>
<feature type="chain" id="PRO_5038916658" description="ABC transporter substrate-binding protein" evidence="7">
    <location>
        <begin position="25"/>
        <end position="558"/>
    </location>
</feature>
<feature type="region of interest" description="Disordered" evidence="6">
    <location>
        <begin position="30"/>
        <end position="54"/>
    </location>
</feature>
<evidence type="ECO:0000313" key="9">
    <source>
        <dbReference type="Proteomes" id="UP000247476"/>
    </source>
</evidence>
<accession>A0A2V5K3J4</accession>
<feature type="signal peptide" evidence="7">
    <location>
        <begin position="1"/>
        <end position="24"/>
    </location>
</feature>
<keyword evidence="4" id="KW-0564">Palmitate</keyword>
<dbReference type="InterPro" id="IPR050490">
    <property type="entry name" value="Bact_solute-bd_prot1"/>
</dbReference>
<protein>
    <recommendedName>
        <fullName evidence="10">ABC transporter substrate-binding protein</fullName>
    </recommendedName>
</protein>
<dbReference type="Proteomes" id="UP000247476">
    <property type="component" value="Unassembled WGS sequence"/>
</dbReference>
<dbReference type="AlphaFoldDB" id="A0A2V5K3J4"/>
<sequence>MKTVTGKSTLYLTSLLLAAASALSGCQSDGVPEGAGAAGEGGSGKPNAAAAALPDKYDPPIEMTTVTYTFPNLKYTNGDDVNNNPWTRRLERDFGIKVKTLWAVPADQYAQKANLMIATGNLPDFFPATPTQFKQLHEAGLLADLTDTYARYAPDVVRRVMDEAGPEPLQSAHIDGRLMAIPFTGVAKESGPVLWIRKDWMKKLNLSEPKTLDDVFAISEAFTKRDPDGNGKPDTFGLGMDNTLHSTFSFGIYNGYHAYSRIWIKDKRDDKLVYSSIQPEMKRALAKLQQLYKDGQLDPEFPVKTSAKVNESFGGNRIGMFYGARGSANFPLQQSTPNVEWQAYPMPSIDGEPARPQHDLNIFSYYWVVKKGAPHPEALLKMLELWLNTNYFNTSDAVYEQYNQSADNNTIWQMAPVKMYRSIHNIDVYRRIAAVMKGESDASKLGPQEKVVYGHIREYEKGEMKYWGEFAQNSPNSSGAVLDYYYKNNLYVANRFYTTPTPAMIDKMPNLSKLEQETFTKIVLGAPIDEFDKFVDAWKRQGGDEVTKEVNDWYADQR</sequence>
<name>A0A2V5K3J4_9BACL</name>
<dbReference type="Pfam" id="PF13416">
    <property type="entry name" value="SBP_bac_8"/>
    <property type="match status" value="1"/>
</dbReference>
<evidence type="ECO:0000256" key="6">
    <source>
        <dbReference type="SAM" id="MobiDB-lite"/>
    </source>
</evidence>
<dbReference type="RefSeq" id="WP_110840760.1">
    <property type="nucleotide sequence ID" value="NZ_QJVJ01000006.1"/>
</dbReference>